<accession>A0ABN6CSU6</accession>
<evidence type="ECO:0000313" key="2">
    <source>
        <dbReference type="EMBL" id="BCJ47297.1"/>
    </source>
</evidence>
<dbReference type="Proteomes" id="UP000676967">
    <property type="component" value="Chromosome"/>
</dbReference>
<dbReference type="EMBL" id="AP023356">
    <property type="protein sequence ID" value="BCJ47297.1"/>
    <property type="molecule type" value="Genomic_DNA"/>
</dbReference>
<feature type="region of interest" description="Disordered" evidence="1">
    <location>
        <begin position="77"/>
        <end position="116"/>
    </location>
</feature>
<organism evidence="2 3">
    <name type="scientific">Actinoplanes ianthinogenes</name>
    <dbReference type="NCBI Taxonomy" id="122358"/>
    <lineage>
        <taxon>Bacteria</taxon>
        <taxon>Bacillati</taxon>
        <taxon>Actinomycetota</taxon>
        <taxon>Actinomycetes</taxon>
        <taxon>Micromonosporales</taxon>
        <taxon>Micromonosporaceae</taxon>
        <taxon>Actinoplanes</taxon>
    </lineage>
</organism>
<feature type="region of interest" description="Disordered" evidence="1">
    <location>
        <begin position="200"/>
        <end position="219"/>
    </location>
</feature>
<feature type="region of interest" description="Disordered" evidence="1">
    <location>
        <begin position="167"/>
        <end position="190"/>
    </location>
</feature>
<feature type="compositionally biased region" description="Basic and acidic residues" evidence="1">
    <location>
        <begin position="180"/>
        <end position="190"/>
    </location>
</feature>
<proteinExistence type="predicted"/>
<name>A0ABN6CSU6_9ACTN</name>
<gene>
    <name evidence="2" type="ORF">Aiant_79540</name>
</gene>
<reference evidence="2 3" key="1">
    <citation type="submission" date="2020-08" db="EMBL/GenBank/DDBJ databases">
        <title>Whole genome shotgun sequence of Actinoplanes ianthinogenes NBRC 13996.</title>
        <authorList>
            <person name="Komaki H."/>
            <person name="Tamura T."/>
        </authorList>
    </citation>
    <scope>NUCLEOTIDE SEQUENCE [LARGE SCALE GENOMIC DNA]</scope>
    <source>
        <strain evidence="2 3">NBRC 13996</strain>
    </source>
</reference>
<protein>
    <submittedName>
        <fullName evidence="2">Uncharacterized protein</fullName>
    </submittedName>
</protein>
<feature type="compositionally biased region" description="Basic and acidic residues" evidence="1">
    <location>
        <begin position="98"/>
        <end position="109"/>
    </location>
</feature>
<feature type="region of interest" description="Disordered" evidence="1">
    <location>
        <begin position="338"/>
        <end position="359"/>
    </location>
</feature>
<keyword evidence="3" id="KW-1185">Reference proteome</keyword>
<evidence type="ECO:0000256" key="1">
    <source>
        <dbReference type="SAM" id="MobiDB-lite"/>
    </source>
</evidence>
<evidence type="ECO:0000313" key="3">
    <source>
        <dbReference type="Proteomes" id="UP000676967"/>
    </source>
</evidence>
<sequence>MRGRSAHPGQRIGAILTVRQRRAGHLDHDLSQRLSCRVVPVGVDRLREREDPIDDRTQPGDRDGPIHLEELRAAADRHRTNGGSRLEQQPGIQCGRGAPDESDQRHLSPDGRGAQRWRQVADDIDEPIRPAARGQFAHPGRPIGLDPIVHDLIGAEVAQLSRFVGAAGGRDDASATNLGELDREERHPTGAQRDYRVAGHHAGEGVPCGHTGAGQGGSLGERQMVRHRHQRRLRQHDQFGEHPVQRATQLREVFRSEGTVLPRRKQRRRDTIADLDTADAGAGRDDLAGAVGHRHELRFDRQCVPALQDQQFAIAQRHGTYRDEHLTRAWLRRRTLPQRQPFHSQAGGRAPATHRQPPTLFRSWDRSFARCGAPPIPSRE</sequence>
<feature type="compositionally biased region" description="Polar residues" evidence="1">
    <location>
        <begin position="81"/>
        <end position="91"/>
    </location>
</feature>